<dbReference type="PRINTS" id="PR00463">
    <property type="entry name" value="EP450I"/>
</dbReference>
<dbReference type="Proteomes" id="UP000749559">
    <property type="component" value="Unassembled WGS sequence"/>
</dbReference>
<dbReference type="Pfam" id="PF00067">
    <property type="entry name" value="p450"/>
    <property type="match status" value="1"/>
</dbReference>
<dbReference type="EMBL" id="CAIIXF020000009">
    <property type="protein sequence ID" value="CAH1795492.1"/>
    <property type="molecule type" value="Genomic_DNA"/>
</dbReference>
<dbReference type="GO" id="GO:0016712">
    <property type="term" value="F:oxidoreductase activity, acting on paired donors, with incorporation or reduction of molecular oxygen, reduced flavin or flavoprotein as one donor, and incorporation of one atom of oxygen"/>
    <property type="evidence" value="ECO:0007669"/>
    <property type="project" value="TreeGrafter"/>
</dbReference>
<dbReference type="GO" id="GO:0006082">
    <property type="term" value="P:organic acid metabolic process"/>
    <property type="evidence" value="ECO:0007669"/>
    <property type="project" value="TreeGrafter"/>
</dbReference>
<evidence type="ECO:0000256" key="1">
    <source>
        <dbReference type="ARBA" id="ARBA00010617"/>
    </source>
</evidence>
<keyword evidence="3" id="KW-0408">Iron</keyword>
<dbReference type="AlphaFoldDB" id="A0A8J1XZ16"/>
<evidence type="ECO:0000256" key="3">
    <source>
        <dbReference type="ARBA" id="ARBA00023004"/>
    </source>
</evidence>
<name>A0A8J1XZ16_OWEFU</name>
<feature type="non-terminal residue" evidence="4">
    <location>
        <position position="380"/>
    </location>
</feature>
<keyword evidence="2" id="KW-0479">Metal-binding</keyword>
<dbReference type="PANTHER" id="PTHR24300">
    <property type="entry name" value="CYTOCHROME P450 508A4-RELATED"/>
    <property type="match status" value="1"/>
</dbReference>
<keyword evidence="5" id="KW-1185">Reference proteome</keyword>
<dbReference type="InterPro" id="IPR050182">
    <property type="entry name" value="Cytochrome_P450_fam2"/>
</dbReference>
<protein>
    <submittedName>
        <fullName evidence="4">Uncharacterized protein</fullName>
    </submittedName>
</protein>
<dbReference type="GO" id="GO:0008395">
    <property type="term" value="F:steroid hydroxylase activity"/>
    <property type="evidence" value="ECO:0007669"/>
    <property type="project" value="TreeGrafter"/>
</dbReference>
<dbReference type="OrthoDB" id="6286196at2759"/>
<comment type="similarity">
    <text evidence="1">Belongs to the cytochrome P450 family.</text>
</comment>
<dbReference type="GO" id="GO:0005737">
    <property type="term" value="C:cytoplasm"/>
    <property type="evidence" value="ECO:0007669"/>
    <property type="project" value="TreeGrafter"/>
</dbReference>
<organism evidence="4 5">
    <name type="scientific">Owenia fusiformis</name>
    <name type="common">Polychaete worm</name>
    <dbReference type="NCBI Taxonomy" id="6347"/>
    <lineage>
        <taxon>Eukaryota</taxon>
        <taxon>Metazoa</taxon>
        <taxon>Spiralia</taxon>
        <taxon>Lophotrochozoa</taxon>
        <taxon>Annelida</taxon>
        <taxon>Polychaeta</taxon>
        <taxon>Sedentaria</taxon>
        <taxon>Canalipalpata</taxon>
        <taxon>Sabellida</taxon>
        <taxon>Oweniida</taxon>
        <taxon>Oweniidae</taxon>
        <taxon>Owenia</taxon>
    </lineage>
</organism>
<dbReference type="InterPro" id="IPR002401">
    <property type="entry name" value="Cyt_P450_E_grp-I"/>
</dbReference>
<gene>
    <name evidence="4" type="ORF">OFUS_LOCUS20025</name>
</gene>
<dbReference type="PANTHER" id="PTHR24300:SF403">
    <property type="entry name" value="CYTOCHROME P450 306A1"/>
    <property type="match status" value="1"/>
</dbReference>
<evidence type="ECO:0000313" key="4">
    <source>
        <dbReference type="EMBL" id="CAH1795492.1"/>
    </source>
</evidence>
<comment type="caution">
    <text evidence="4">The sequence shown here is derived from an EMBL/GenBank/DDBJ whole genome shotgun (WGS) entry which is preliminary data.</text>
</comment>
<dbReference type="GO" id="GO:0020037">
    <property type="term" value="F:heme binding"/>
    <property type="evidence" value="ECO:0007669"/>
    <property type="project" value="InterPro"/>
</dbReference>
<evidence type="ECO:0000313" key="5">
    <source>
        <dbReference type="Proteomes" id="UP000749559"/>
    </source>
</evidence>
<dbReference type="SUPFAM" id="SSF48264">
    <property type="entry name" value="Cytochrome P450"/>
    <property type="match status" value="1"/>
</dbReference>
<evidence type="ECO:0000256" key="2">
    <source>
        <dbReference type="ARBA" id="ARBA00022723"/>
    </source>
</evidence>
<accession>A0A8J1XZ16</accession>
<dbReference type="InterPro" id="IPR036396">
    <property type="entry name" value="Cyt_P450_sf"/>
</dbReference>
<dbReference type="GO" id="GO:0006805">
    <property type="term" value="P:xenobiotic metabolic process"/>
    <property type="evidence" value="ECO:0007669"/>
    <property type="project" value="TreeGrafter"/>
</dbReference>
<proteinExistence type="inferred from homology"/>
<sequence>MWNMQVDLSVWCLLAIFTLTYIYWHYTKQRKLPKGPFPWPFIGNVNIFIPTKDDNAGSKRLWQLSRKLKSDIISLKFWGKQAIVLNKYADIKRAYTDEHFQHRTDVFFTTEVAPAITGKEGPIWKEHKQFFLKFLHKLDAAGKLEYIIHTELEKLIEHIKKQNGKAIDPCKPITYACGNVIGQILLGQSWEYDNPKFHYLMENTHNMISNAQFVIGWGLLPITRLVPGDYFRFKRVKDAVNAVNHVFRDRYEEVLTKWQHGDDSCYLERFIETMKSNAKSDLEYTEERLLKNMNDFMVPAATLISAILRWCIICMIYHPDIQKKVRAEIHANIPIDQLPCLTDRPKLPYTDAVLTEIMRTNIVQPISTIQCSANHVTNCK</sequence>
<dbReference type="Gene3D" id="1.10.630.10">
    <property type="entry name" value="Cytochrome P450"/>
    <property type="match status" value="1"/>
</dbReference>
<dbReference type="InterPro" id="IPR001128">
    <property type="entry name" value="Cyt_P450"/>
</dbReference>
<reference evidence="4" key="1">
    <citation type="submission" date="2022-03" db="EMBL/GenBank/DDBJ databases">
        <authorList>
            <person name="Martin C."/>
        </authorList>
    </citation>
    <scope>NUCLEOTIDE SEQUENCE</scope>
</reference>
<dbReference type="GO" id="GO:0005506">
    <property type="term" value="F:iron ion binding"/>
    <property type="evidence" value="ECO:0007669"/>
    <property type="project" value="InterPro"/>
</dbReference>